<accession>A0A0R3SSW8</accession>
<dbReference type="Proteomes" id="UP000274504">
    <property type="component" value="Unassembled WGS sequence"/>
</dbReference>
<evidence type="ECO:0000313" key="2">
    <source>
        <dbReference type="Proteomes" id="UP000274504"/>
    </source>
</evidence>
<proteinExistence type="predicted"/>
<evidence type="ECO:0000313" key="1">
    <source>
        <dbReference type="EMBL" id="VDL60748.1"/>
    </source>
</evidence>
<dbReference type="EMBL" id="UYSG01011078">
    <property type="protein sequence ID" value="VDL60748.1"/>
    <property type="molecule type" value="Genomic_DNA"/>
</dbReference>
<sequence length="70" mass="8289">MVLKSWKQAKFAASPANMQINMEEDVKRDKPDIYSMLRETKRHCDKVVASYFVPYIARSIFHALKDLYTY</sequence>
<protein>
    <submittedName>
        <fullName evidence="3">PA28_beta domain-containing protein</fullName>
    </submittedName>
</protein>
<reference evidence="3" key="1">
    <citation type="submission" date="2017-02" db="UniProtKB">
        <authorList>
            <consortium name="WormBaseParasite"/>
        </authorList>
    </citation>
    <scope>IDENTIFICATION</scope>
</reference>
<evidence type="ECO:0000313" key="3">
    <source>
        <dbReference type="WBParaSite" id="HDID_0000843201-mRNA-1"/>
    </source>
</evidence>
<dbReference type="AlphaFoldDB" id="A0A0R3SSW8"/>
<gene>
    <name evidence="1" type="ORF">HDID_LOCUS8430</name>
</gene>
<dbReference type="WBParaSite" id="HDID_0000843201-mRNA-1">
    <property type="protein sequence ID" value="HDID_0000843201-mRNA-1"/>
    <property type="gene ID" value="HDID_0000843201"/>
</dbReference>
<organism evidence="3">
    <name type="scientific">Hymenolepis diminuta</name>
    <name type="common">Rat tapeworm</name>
    <dbReference type="NCBI Taxonomy" id="6216"/>
    <lineage>
        <taxon>Eukaryota</taxon>
        <taxon>Metazoa</taxon>
        <taxon>Spiralia</taxon>
        <taxon>Lophotrochozoa</taxon>
        <taxon>Platyhelminthes</taxon>
        <taxon>Cestoda</taxon>
        <taxon>Eucestoda</taxon>
        <taxon>Cyclophyllidea</taxon>
        <taxon>Hymenolepididae</taxon>
        <taxon>Hymenolepis</taxon>
    </lineage>
</organism>
<name>A0A0R3SSW8_HYMDI</name>
<reference evidence="1 2" key="2">
    <citation type="submission" date="2018-11" db="EMBL/GenBank/DDBJ databases">
        <authorList>
            <consortium name="Pathogen Informatics"/>
        </authorList>
    </citation>
    <scope>NUCLEOTIDE SEQUENCE [LARGE SCALE GENOMIC DNA]</scope>
</reference>